<proteinExistence type="predicted"/>
<gene>
    <name evidence="2" type="ordered locus">Trebr_0739</name>
</gene>
<dbReference type="AlphaFoldDB" id="F4LID7"/>
<protein>
    <submittedName>
        <fullName evidence="2">GCN5-related N-acetyltransferase</fullName>
    </submittedName>
</protein>
<dbReference type="Proteomes" id="UP000006546">
    <property type="component" value="Chromosome"/>
</dbReference>
<accession>F4LID7</accession>
<dbReference type="CDD" id="cd04301">
    <property type="entry name" value="NAT_SF"/>
    <property type="match status" value="1"/>
</dbReference>
<dbReference type="Pfam" id="PF13302">
    <property type="entry name" value="Acetyltransf_3"/>
    <property type="match status" value="1"/>
</dbReference>
<evidence type="ECO:0000259" key="1">
    <source>
        <dbReference type="PROSITE" id="PS51186"/>
    </source>
</evidence>
<dbReference type="eggNOG" id="COG1670">
    <property type="taxonomic scope" value="Bacteria"/>
</dbReference>
<keyword evidence="3" id="KW-1185">Reference proteome</keyword>
<dbReference type="GO" id="GO:0016747">
    <property type="term" value="F:acyltransferase activity, transferring groups other than amino-acyl groups"/>
    <property type="evidence" value="ECO:0007669"/>
    <property type="project" value="InterPro"/>
</dbReference>
<evidence type="ECO:0000313" key="3">
    <source>
        <dbReference type="Proteomes" id="UP000006546"/>
    </source>
</evidence>
<reference evidence="3" key="1">
    <citation type="submission" date="2011-04" db="EMBL/GenBank/DDBJ databases">
        <title>The complete genome of Treponema brennaborense DSM 12168.</title>
        <authorList>
            <person name="Lucas S."/>
            <person name="Han J."/>
            <person name="Lapidus A."/>
            <person name="Bruce D."/>
            <person name="Goodwin L."/>
            <person name="Pitluck S."/>
            <person name="Peters L."/>
            <person name="Kyrpides N."/>
            <person name="Mavromatis K."/>
            <person name="Ivanova N."/>
            <person name="Mikhailova N."/>
            <person name="Pagani I."/>
            <person name="Teshima H."/>
            <person name="Detter J.C."/>
            <person name="Tapia R."/>
            <person name="Han C."/>
            <person name="Land M."/>
            <person name="Hauser L."/>
            <person name="Markowitz V."/>
            <person name="Cheng J.-F."/>
            <person name="Hugenholtz P."/>
            <person name="Woyke T."/>
            <person name="Wu D."/>
            <person name="Gronow S."/>
            <person name="Wellnitz S."/>
            <person name="Brambilla E."/>
            <person name="Klenk H.-P."/>
            <person name="Eisen J.A."/>
        </authorList>
    </citation>
    <scope>NUCLEOTIDE SEQUENCE [LARGE SCALE GENOMIC DNA]</scope>
    <source>
        <strain evidence="3">DSM 12168 / CIP 105900 / DD5/3</strain>
    </source>
</reference>
<dbReference type="EMBL" id="CP002696">
    <property type="protein sequence ID" value="AEE16178.1"/>
    <property type="molecule type" value="Genomic_DNA"/>
</dbReference>
<dbReference type="InterPro" id="IPR016181">
    <property type="entry name" value="Acyl_CoA_acyltransferase"/>
</dbReference>
<dbReference type="PROSITE" id="PS51186">
    <property type="entry name" value="GNAT"/>
    <property type="match status" value="1"/>
</dbReference>
<evidence type="ECO:0000313" key="2">
    <source>
        <dbReference type="EMBL" id="AEE16178.1"/>
    </source>
</evidence>
<organism evidence="2 3">
    <name type="scientific">Treponema brennaborense (strain DSM 12168 / CIP 105900 / DD5/3)</name>
    <dbReference type="NCBI Taxonomy" id="906968"/>
    <lineage>
        <taxon>Bacteria</taxon>
        <taxon>Pseudomonadati</taxon>
        <taxon>Spirochaetota</taxon>
        <taxon>Spirochaetia</taxon>
        <taxon>Spirochaetales</taxon>
        <taxon>Treponemataceae</taxon>
        <taxon>Treponema</taxon>
    </lineage>
</organism>
<sequence length="174" mass="20146">MYRLRELAEKDIETINKWRNDKRLIDLLGAPYRYIDINTDSEWFQNYLKNRKTTVRCSIVDEDDKLLGLISLTDVDQLNQCAVLHIMLGSEASFGKGIGTFAIKEMLNHAFNNLNLRRIELSVLESNSRAIHVYEKIGFVQEGIKRECVFKNGSFISMRMYAMLKNEFTAGITI</sequence>
<dbReference type="STRING" id="906968.Trebr_0739"/>
<dbReference type="InterPro" id="IPR000182">
    <property type="entry name" value="GNAT_dom"/>
</dbReference>
<name>F4LID7_TREBD</name>
<dbReference type="SUPFAM" id="SSF55729">
    <property type="entry name" value="Acyl-CoA N-acyltransferases (Nat)"/>
    <property type="match status" value="1"/>
</dbReference>
<dbReference type="HOGENOM" id="CLU_013985_3_2_12"/>
<dbReference type="Gene3D" id="3.40.630.30">
    <property type="match status" value="1"/>
</dbReference>
<dbReference type="KEGG" id="tbe:Trebr_0739"/>
<dbReference type="OrthoDB" id="9795206at2"/>
<dbReference type="PANTHER" id="PTHR43415">
    <property type="entry name" value="SPERMIDINE N(1)-ACETYLTRANSFERASE"/>
    <property type="match status" value="1"/>
</dbReference>
<dbReference type="PANTHER" id="PTHR43415:SF3">
    <property type="entry name" value="GNAT-FAMILY ACETYLTRANSFERASE"/>
    <property type="match status" value="1"/>
</dbReference>
<dbReference type="RefSeq" id="WP_013757897.1">
    <property type="nucleotide sequence ID" value="NC_015500.1"/>
</dbReference>
<feature type="domain" description="N-acetyltransferase" evidence="1">
    <location>
        <begin position="2"/>
        <end position="163"/>
    </location>
</feature>